<protein>
    <submittedName>
        <fullName evidence="1">Uncharacterized protein</fullName>
    </submittedName>
</protein>
<sequence length="105" mass="11875">MKLSALHSHQKGSRAVPRRKKTVFQSLVWMLLLQQIIAEEIALYIICSKKICSTLLQTEYATNHKPVGVREYLFVFCFLPAIYFAQSIGGVGVHKCRGDRCSLSC</sequence>
<dbReference type="Proteomes" id="UP001345963">
    <property type="component" value="Unassembled WGS sequence"/>
</dbReference>
<proteinExistence type="predicted"/>
<comment type="caution">
    <text evidence="1">The sequence shown here is derived from an EMBL/GenBank/DDBJ whole genome shotgun (WGS) entry which is preliminary data.</text>
</comment>
<keyword evidence="2" id="KW-1185">Reference proteome</keyword>
<dbReference type="EMBL" id="JAHUTI010081557">
    <property type="protein sequence ID" value="MED6258885.1"/>
    <property type="molecule type" value="Genomic_DNA"/>
</dbReference>
<name>A0ABU7CAI3_9TELE</name>
<accession>A0ABU7CAI3</accession>
<organism evidence="1 2">
    <name type="scientific">Ataeniobius toweri</name>
    <dbReference type="NCBI Taxonomy" id="208326"/>
    <lineage>
        <taxon>Eukaryota</taxon>
        <taxon>Metazoa</taxon>
        <taxon>Chordata</taxon>
        <taxon>Craniata</taxon>
        <taxon>Vertebrata</taxon>
        <taxon>Euteleostomi</taxon>
        <taxon>Actinopterygii</taxon>
        <taxon>Neopterygii</taxon>
        <taxon>Teleostei</taxon>
        <taxon>Neoteleostei</taxon>
        <taxon>Acanthomorphata</taxon>
        <taxon>Ovalentaria</taxon>
        <taxon>Atherinomorphae</taxon>
        <taxon>Cyprinodontiformes</taxon>
        <taxon>Goodeidae</taxon>
        <taxon>Ataeniobius</taxon>
    </lineage>
</organism>
<evidence type="ECO:0000313" key="1">
    <source>
        <dbReference type="EMBL" id="MED6258885.1"/>
    </source>
</evidence>
<evidence type="ECO:0000313" key="2">
    <source>
        <dbReference type="Proteomes" id="UP001345963"/>
    </source>
</evidence>
<reference evidence="1 2" key="1">
    <citation type="submission" date="2021-07" db="EMBL/GenBank/DDBJ databases">
        <authorList>
            <person name="Palmer J.M."/>
        </authorList>
    </citation>
    <scope>NUCLEOTIDE SEQUENCE [LARGE SCALE GENOMIC DNA]</scope>
    <source>
        <strain evidence="1 2">AT_MEX2019</strain>
        <tissue evidence="1">Muscle</tissue>
    </source>
</reference>
<gene>
    <name evidence="1" type="ORF">ATANTOWER_013734</name>
</gene>